<keyword evidence="2" id="KW-1185">Reference proteome</keyword>
<organism evidence="1 2">
    <name type="scientific">Candidatus Rickettsiella viridis</name>
    <dbReference type="NCBI Taxonomy" id="676208"/>
    <lineage>
        <taxon>Bacteria</taxon>
        <taxon>Pseudomonadati</taxon>
        <taxon>Pseudomonadota</taxon>
        <taxon>Gammaproteobacteria</taxon>
        <taxon>Legionellales</taxon>
        <taxon>Coxiellaceae</taxon>
        <taxon>Rickettsiella</taxon>
    </lineage>
</organism>
<sequence>MSEIEKIKINTEEKIKNSPDNIFAHYLNVVISYSYAKAVEILYQIKASFFDKPEKTALFELQKSYLKSTACKLDSIKKIQEFTEGVGKPYASGIQFSLGRPLLRKLPSDNLPLLMEHVTELVNKYKF</sequence>
<reference evidence="1 2" key="1">
    <citation type="submission" date="2017-03" db="EMBL/GenBank/DDBJ databases">
        <title>The genome sequence of Candidatus Rickettsiella viridis.</title>
        <authorList>
            <person name="Nikoh N."/>
            <person name="Tsuchida T."/>
            <person name="Yamaguchi K."/>
            <person name="Maeda T."/>
            <person name="Shigenobu S."/>
            <person name="Fukatsu T."/>
        </authorList>
    </citation>
    <scope>NUCLEOTIDE SEQUENCE [LARGE SCALE GENOMIC DNA]</scope>
    <source>
        <strain evidence="1 2">Ap-RA04</strain>
    </source>
</reference>
<dbReference type="OrthoDB" id="9888131at2"/>
<name>A0A2Z5UUX4_9COXI</name>
<gene>
    <name evidence="1" type="ORF">RVIR1_03350</name>
</gene>
<dbReference type="AlphaFoldDB" id="A0A2Z5UUX4"/>
<dbReference type="EMBL" id="AP018005">
    <property type="protein sequence ID" value="BBB14855.1"/>
    <property type="molecule type" value="Genomic_DNA"/>
</dbReference>
<protein>
    <submittedName>
        <fullName evidence="1">Uncharacterized protein</fullName>
    </submittedName>
</protein>
<dbReference type="KEGG" id="rvi:RVIR1_03350"/>
<dbReference type="RefSeq" id="WP_126322367.1">
    <property type="nucleotide sequence ID" value="NZ_AP018005.1"/>
</dbReference>
<proteinExistence type="predicted"/>
<evidence type="ECO:0000313" key="2">
    <source>
        <dbReference type="Proteomes" id="UP000282483"/>
    </source>
</evidence>
<evidence type="ECO:0000313" key="1">
    <source>
        <dbReference type="EMBL" id="BBB14855.1"/>
    </source>
</evidence>
<accession>A0A2Z5UUX4</accession>
<dbReference type="Proteomes" id="UP000282483">
    <property type="component" value="Chromosome"/>
</dbReference>